<feature type="signal peptide" evidence="1">
    <location>
        <begin position="1"/>
        <end position="18"/>
    </location>
</feature>
<dbReference type="SUPFAM" id="SSF159245">
    <property type="entry name" value="AttH-like"/>
    <property type="match status" value="1"/>
</dbReference>
<evidence type="ECO:0000313" key="3">
    <source>
        <dbReference type="EMBL" id="WPA95416.1"/>
    </source>
</evidence>
<feature type="chain" id="PRO_5013740938" description="Kievitone hydratase" evidence="1">
    <location>
        <begin position="19"/>
        <end position="369"/>
    </location>
</feature>
<reference evidence="3 5" key="2">
    <citation type="submission" date="2023-09" db="EMBL/GenBank/DDBJ databases">
        <title>Complete-Gapless Cercospora beticola genome.</title>
        <authorList>
            <person name="Wyatt N.A."/>
            <person name="Spanner R.E."/>
            <person name="Bolton M.D."/>
        </authorList>
    </citation>
    <scope>NUCLEOTIDE SEQUENCE [LARGE SCALE GENOMIC DNA]</scope>
    <source>
        <strain evidence="3">Cb09-40</strain>
    </source>
</reference>
<dbReference type="EMBL" id="LKMD01000100">
    <property type="protein sequence ID" value="PIB00865.1"/>
    <property type="molecule type" value="Genomic_DNA"/>
</dbReference>
<reference evidence="2 4" key="1">
    <citation type="submission" date="2015-10" db="EMBL/GenBank/DDBJ databases">
        <title>The cercosporin biosynthetic gene cluster was horizontally transferred to several fungal lineages and shown to be expanded in Cercospora beticola based on microsynteny with recipient genomes.</title>
        <authorList>
            <person name="De Jonge R."/>
            <person name="Ebert M.K."/>
            <person name="Suttle J.C."/>
            <person name="Jurick Ii W.M."/>
            <person name="Secor G.A."/>
            <person name="Thomma B.P."/>
            <person name="Van De Peer Y."/>
            <person name="Bolton M.D."/>
        </authorList>
    </citation>
    <scope>NUCLEOTIDE SEQUENCE [LARGE SCALE GENOMIC DNA]</scope>
    <source>
        <strain evidence="2 4">09-40</strain>
    </source>
</reference>
<sequence>MTLFSWLISALWSRSVIAQASVPLSWAPKDFPITGQKTNAPALNHYNATSTLAYQSDDVTAVNCHSTWFFITTMDNKKHHLSNIICLEGRDLLRVYSVYSDLSNTSVPFQATVRAEPVTAREDRLSITSHTQNISVETAAEQHTFMNWVTEYDAVRVDAQLMPAGSNFYLAGSGGVQLPPSPTQVDPFAGFPGFSWYWTNPNLRINGTFTVNGVTSPIDSTQSFAHYGRQYGYFALPSVYWAVWLRFPTGEMLMSWNIFPDSNGHHSSAWASIWHPNGLVEYLPVGGKTSASDVSTSASGRQYWNSFVLDLPAINSSLEIQQWTRNAEFVADGSPLNLTESYAEGSGVWRGKWTTFVAHVEQAGAKTER</sequence>
<organism evidence="2 4">
    <name type="scientific">Cercospora beticola</name>
    <name type="common">Sugarbeet leaf spot fungus</name>
    <dbReference type="NCBI Taxonomy" id="122368"/>
    <lineage>
        <taxon>Eukaryota</taxon>
        <taxon>Fungi</taxon>
        <taxon>Dikarya</taxon>
        <taxon>Ascomycota</taxon>
        <taxon>Pezizomycotina</taxon>
        <taxon>Dothideomycetes</taxon>
        <taxon>Dothideomycetidae</taxon>
        <taxon>Mycosphaerellales</taxon>
        <taxon>Mycosphaerellaceae</taxon>
        <taxon>Cercospora</taxon>
    </lineage>
</organism>
<evidence type="ECO:0000313" key="2">
    <source>
        <dbReference type="EMBL" id="PIB00865.1"/>
    </source>
</evidence>
<dbReference type="Proteomes" id="UP001302367">
    <property type="component" value="Chromosome 1"/>
</dbReference>
<name>A0A2G5I7W2_CERBT</name>
<dbReference type="EMBL" id="CP134184">
    <property type="protein sequence ID" value="WPA95416.1"/>
    <property type="molecule type" value="Genomic_DNA"/>
</dbReference>
<protein>
    <recommendedName>
        <fullName evidence="6">Kievitone hydratase</fullName>
    </recommendedName>
</protein>
<evidence type="ECO:0000313" key="4">
    <source>
        <dbReference type="Proteomes" id="UP000230605"/>
    </source>
</evidence>
<evidence type="ECO:0008006" key="6">
    <source>
        <dbReference type="Google" id="ProtNLM"/>
    </source>
</evidence>
<dbReference type="OrthoDB" id="5295747at2759"/>
<dbReference type="Proteomes" id="UP000230605">
    <property type="component" value="Chromosome 1"/>
</dbReference>
<keyword evidence="1" id="KW-0732">Signal</keyword>
<evidence type="ECO:0000313" key="5">
    <source>
        <dbReference type="Proteomes" id="UP001302367"/>
    </source>
</evidence>
<proteinExistence type="predicted"/>
<evidence type="ECO:0000256" key="1">
    <source>
        <dbReference type="SAM" id="SignalP"/>
    </source>
</evidence>
<dbReference type="AlphaFoldDB" id="A0A2G5I7W2"/>
<keyword evidence="5" id="KW-1185">Reference proteome</keyword>
<accession>A0A2G5I7W2</accession>
<gene>
    <name evidence="2" type="ORF">CB0940_00015</name>
    <name evidence="3" type="ORF">RHO25_000015</name>
</gene>